<evidence type="ECO:0000313" key="2">
    <source>
        <dbReference type="EMBL" id="KAF2708583.1"/>
    </source>
</evidence>
<reference evidence="2" key="1">
    <citation type="journal article" date="2020" name="Stud. Mycol.">
        <title>101 Dothideomycetes genomes: a test case for predicting lifestyles and emergence of pathogens.</title>
        <authorList>
            <person name="Haridas S."/>
            <person name="Albert R."/>
            <person name="Binder M."/>
            <person name="Bloem J."/>
            <person name="Labutti K."/>
            <person name="Salamov A."/>
            <person name="Andreopoulos B."/>
            <person name="Baker S."/>
            <person name="Barry K."/>
            <person name="Bills G."/>
            <person name="Bluhm B."/>
            <person name="Cannon C."/>
            <person name="Castanera R."/>
            <person name="Culley D."/>
            <person name="Daum C."/>
            <person name="Ezra D."/>
            <person name="Gonzalez J."/>
            <person name="Henrissat B."/>
            <person name="Kuo A."/>
            <person name="Liang C."/>
            <person name="Lipzen A."/>
            <person name="Lutzoni F."/>
            <person name="Magnuson J."/>
            <person name="Mondo S."/>
            <person name="Nolan M."/>
            <person name="Ohm R."/>
            <person name="Pangilinan J."/>
            <person name="Park H.-J."/>
            <person name="Ramirez L."/>
            <person name="Alfaro M."/>
            <person name="Sun H."/>
            <person name="Tritt A."/>
            <person name="Yoshinaga Y."/>
            <person name="Zwiers L.-H."/>
            <person name="Turgeon B."/>
            <person name="Goodwin S."/>
            <person name="Spatafora J."/>
            <person name="Crous P."/>
            <person name="Grigoriev I."/>
        </authorList>
    </citation>
    <scope>NUCLEOTIDE SEQUENCE</scope>
    <source>
        <strain evidence="2">CBS 279.74</strain>
    </source>
</reference>
<proteinExistence type="predicted"/>
<keyword evidence="3" id="KW-1185">Reference proteome</keyword>
<dbReference type="Proteomes" id="UP000799428">
    <property type="component" value="Unassembled WGS sequence"/>
</dbReference>
<dbReference type="AlphaFoldDB" id="A0A6G1K7I3"/>
<feature type="region of interest" description="Disordered" evidence="1">
    <location>
        <begin position="1"/>
        <end position="21"/>
    </location>
</feature>
<organism evidence="2 3">
    <name type="scientific">Pleomassaria siparia CBS 279.74</name>
    <dbReference type="NCBI Taxonomy" id="1314801"/>
    <lineage>
        <taxon>Eukaryota</taxon>
        <taxon>Fungi</taxon>
        <taxon>Dikarya</taxon>
        <taxon>Ascomycota</taxon>
        <taxon>Pezizomycotina</taxon>
        <taxon>Dothideomycetes</taxon>
        <taxon>Pleosporomycetidae</taxon>
        <taxon>Pleosporales</taxon>
        <taxon>Pleomassariaceae</taxon>
        <taxon>Pleomassaria</taxon>
    </lineage>
</organism>
<evidence type="ECO:0000313" key="3">
    <source>
        <dbReference type="Proteomes" id="UP000799428"/>
    </source>
</evidence>
<dbReference type="EMBL" id="MU005771">
    <property type="protein sequence ID" value="KAF2708583.1"/>
    <property type="molecule type" value="Genomic_DNA"/>
</dbReference>
<protein>
    <submittedName>
        <fullName evidence="2">Uncharacterized protein</fullName>
    </submittedName>
</protein>
<evidence type="ECO:0000256" key="1">
    <source>
        <dbReference type="SAM" id="MobiDB-lite"/>
    </source>
</evidence>
<sequence>MRFDTCALQSSANTSEDEALRSEWGWRDPIVGVAPNSSTQISREGWLHLSV</sequence>
<name>A0A6G1K7I3_9PLEO</name>
<accession>A0A6G1K7I3</accession>
<gene>
    <name evidence="2" type="ORF">K504DRAFT_502610</name>
</gene>